<gene>
    <name evidence="1" type="ORF">ING2E5B_1793</name>
</gene>
<dbReference type="PATRIC" id="fig|1562970.3.peg.1779"/>
<reference evidence="1 2" key="1">
    <citation type="submission" date="2014-08" db="EMBL/GenBank/DDBJ databases">
        <authorList>
            <person name="Wibberg D."/>
        </authorList>
    </citation>
    <scope>NUCLEOTIDE SEQUENCE [LARGE SCALE GENOMIC DNA]</scope>
    <source>
        <strain evidence="2">ING2-E5B</strain>
    </source>
</reference>
<evidence type="ECO:0000313" key="2">
    <source>
        <dbReference type="Proteomes" id="UP000032417"/>
    </source>
</evidence>
<evidence type="ECO:0000313" key="1">
    <source>
        <dbReference type="EMBL" id="CEA16537.1"/>
    </source>
</evidence>
<dbReference type="KEGG" id="pbt:ING2E5B_1793"/>
<proteinExistence type="predicted"/>
<sequence length="940" mass="111180">MSAKLVSIISCVALRIIDQFIQEEGYGWLKKLFFPKKTYKKRLAEIIYETINEFECSHSYDTSDNKFPFYHSEVLFTELNKYILFNNQKINIDEIKQSLSENSNIILPNEDELNSFYELFVSKTGNDETLKNLYIGENYKSKIFEMGNHIEGIASEIKCISQKVDDLHVDLSSKPYKVESFTPIQDYIPRQISTTIDKEDVFFTSKPTYPLYDIIVDENKFSSKRFVLYSGAQTGKTTELKNVAYQLQKKNSQVPFLVNLNGFVPEKTFSRIVKTTLAHKNSVLLLDAYDEIKDINKDDFIRELKAFVKEFPNILLIISSRKNFEDANNFSDFQPLYLEPLSNYDINNYFINRKVEESHLFLGRAYELSVFELLRIPFYLKEMLKYFLSHDDLPKTKSELYQILIDESFNIDEKHKQKKGYVKKLRTEGYKLLQKVAFIMTICEKKELDEKELDEILSVESFQITMHFSIFKRNPQDLTYSFEHIAFKEFLVADFLKSISSDKLADLIFYPDSNKLINSWYNIVLLFLEITQDEPNKFQSIIDVLLKHNTHIIVEALPNFLTKSNRIEIFKQIYNDYKSKGLYIDFLEFRKSLMSFANYQETILFLTEQLNSDTSVANHYNALVLSEFVNYDRLSNKENVKDILKNFLSDKLAVSGLQNYLFIPFQNEVFANKKDIEEIGRIIEGCRQPKILNAYIQLLLKLENVDKYADWIFSIEKYIHDYRDNNGVYHFIYRTDLYDIFDKFEKTEDIIKSLEILASEIYQFGRDKEKTIHIKGKLLLKLEVRFLKTGNKSIVEGVLKAFEKEEFSLYKHDKSELETATLYKGFFKETNLTEKILNDEFMVWENQASNNKINYNRELLIPLLNTEDIFIDKMKSFDKNDIRGYYLMKTYLPLDEPLRVKLLAAVEQYFTFQRHKLTNWDVENQKDFDLVLNYEEFKKK</sequence>
<dbReference type="AlphaFoldDB" id="A0A098C3Q4"/>
<dbReference type="STRING" id="1562970.ING2E5B_1793"/>
<protein>
    <recommendedName>
        <fullName evidence="3">NACHT domain-containing protein</fullName>
    </recommendedName>
</protein>
<organism evidence="1 2">
    <name type="scientific">Fermentimonas caenicola</name>
    <dbReference type="NCBI Taxonomy" id="1562970"/>
    <lineage>
        <taxon>Bacteria</taxon>
        <taxon>Pseudomonadati</taxon>
        <taxon>Bacteroidota</taxon>
        <taxon>Bacteroidia</taxon>
        <taxon>Bacteroidales</taxon>
        <taxon>Dysgonomonadaceae</taxon>
        <taxon>Fermentimonas</taxon>
    </lineage>
</organism>
<dbReference type="HOGENOM" id="CLU_312121_0_0_10"/>
<dbReference type="Proteomes" id="UP000032417">
    <property type="component" value="Chromosome 1"/>
</dbReference>
<keyword evidence="2" id="KW-1185">Reference proteome</keyword>
<dbReference type="InterPro" id="IPR027417">
    <property type="entry name" value="P-loop_NTPase"/>
</dbReference>
<accession>A0A098C3Q4</accession>
<dbReference type="OrthoDB" id="1089479at2"/>
<dbReference type="EMBL" id="LN515532">
    <property type="protein sequence ID" value="CEA16537.1"/>
    <property type="molecule type" value="Genomic_DNA"/>
</dbReference>
<evidence type="ECO:0008006" key="3">
    <source>
        <dbReference type="Google" id="ProtNLM"/>
    </source>
</evidence>
<dbReference type="SUPFAM" id="SSF52540">
    <property type="entry name" value="P-loop containing nucleoside triphosphate hydrolases"/>
    <property type="match status" value="1"/>
</dbReference>
<name>A0A098C3Q4_9BACT</name>